<proteinExistence type="predicted"/>
<feature type="region of interest" description="Disordered" evidence="1">
    <location>
        <begin position="254"/>
        <end position="277"/>
    </location>
</feature>
<accession>A0A3S0Z991</accession>
<comment type="caution">
    <text evidence="2">The sequence shown here is derived from an EMBL/GenBank/DDBJ whole genome shotgun (WGS) entry which is preliminary data.</text>
</comment>
<keyword evidence="3" id="KW-1185">Reference proteome</keyword>
<feature type="region of interest" description="Disordered" evidence="1">
    <location>
        <begin position="34"/>
        <end position="62"/>
    </location>
</feature>
<sequence length="529" mass="59169">MAPYFPGDYLPAYAVAPSIGDGNKNNKYALLPTPRCPRKTDRQQNGVRHHRRRNAEQTNPSLHGLNVQAPEFIPGANPAMGNFEQNCSSLHYNQWNPLVNNRPCNTLSHFPTINPGPWTLATANFWVNPEPMSLFQQSTSLAATEINPQAQIQAQQDFGMDGRGDEQVPNEQMLETIAKMIVNLELSGMVMETHQGRELDGNDANQDVCNDIFLSESQHLDVHGIQPCFHVHFFVREWEMRVHKMLIWKTDRQRNGVRHHRRRNAEQTNPSLHGLNVQAPEFIPGANSAMGNFEKNCSSLYYNQWNPSVNNTPYNLSPYYPSINPGPCNPSSYYGIPDIHPGPWTPATPNQMLVSGHYDAATEINPQAQIQAQQDFGMDGRGDGQVPNEQMLETIARMIVQLNVSTKASVLYVETQHVREGIFANVANQDKRDDQAPNEQMLETIAKRIVNLESSGMAIGTHQGGEETIGNAANNDTSDAIFLSQSQNLIAHGIWQCSFDCSTCQSMKGNADPLGCKDKWDQVVTRERI</sequence>
<gene>
    <name evidence="2" type="ORF">EGW08_022516</name>
</gene>
<dbReference type="AlphaFoldDB" id="A0A3S0Z991"/>
<dbReference type="EMBL" id="RQTK01001595">
    <property type="protein sequence ID" value="RUS69723.1"/>
    <property type="molecule type" value="Genomic_DNA"/>
</dbReference>
<protein>
    <submittedName>
        <fullName evidence="2">Uncharacterized protein</fullName>
    </submittedName>
</protein>
<name>A0A3S0Z991_ELYCH</name>
<reference evidence="2 3" key="1">
    <citation type="submission" date="2019-01" db="EMBL/GenBank/DDBJ databases">
        <title>A draft genome assembly of the solar-powered sea slug Elysia chlorotica.</title>
        <authorList>
            <person name="Cai H."/>
            <person name="Li Q."/>
            <person name="Fang X."/>
            <person name="Li J."/>
            <person name="Curtis N.E."/>
            <person name="Altenburger A."/>
            <person name="Shibata T."/>
            <person name="Feng M."/>
            <person name="Maeda T."/>
            <person name="Schwartz J.A."/>
            <person name="Shigenobu S."/>
            <person name="Lundholm N."/>
            <person name="Nishiyama T."/>
            <person name="Yang H."/>
            <person name="Hasebe M."/>
            <person name="Li S."/>
            <person name="Pierce S.K."/>
            <person name="Wang J."/>
        </authorList>
    </citation>
    <scope>NUCLEOTIDE SEQUENCE [LARGE SCALE GENOMIC DNA]</scope>
    <source>
        <strain evidence="2">EC2010</strain>
        <tissue evidence="2">Whole organism of an adult</tissue>
    </source>
</reference>
<evidence type="ECO:0000313" key="3">
    <source>
        <dbReference type="Proteomes" id="UP000271974"/>
    </source>
</evidence>
<dbReference type="Proteomes" id="UP000271974">
    <property type="component" value="Unassembled WGS sequence"/>
</dbReference>
<evidence type="ECO:0000313" key="2">
    <source>
        <dbReference type="EMBL" id="RUS69723.1"/>
    </source>
</evidence>
<organism evidence="2 3">
    <name type="scientific">Elysia chlorotica</name>
    <name type="common">Eastern emerald elysia</name>
    <name type="synonym">Sea slug</name>
    <dbReference type="NCBI Taxonomy" id="188477"/>
    <lineage>
        <taxon>Eukaryota</taxon>
        <taxon>Metazoa</taxon>
        <taxon>Spiralia</taxon>
        <taxon>Lophotrochozoa</taxon>
        <taxon>Mollusca</taxon>
        <taxon>Gastropoda</taxon>
        <taxon>Heterobranchia</taxon>
        <taxon>Euthyneura</taxon>
        <taxon>Panpulmonata</taxon>
        <taxon>Sacoglossa</taxon>
        <taxon>Placobranchoidea</taxon>
        <taxon>Plakobranchidae</taxon>
        <taxon>Elysia</taxon>
    </lineage>
</organism>
<evidence type="ECO:0000256" key="1">
    <source>
        <dbReference type="SAM" id="MobiDB-lite"/>
    </source>
</evidence>
<dbReference type="STRING" id="188477.A0A3S0Z991"/>